<dbReference type="Pfam" id="PF13091">
    <property type="entry name" value="PLDc_2"/>
    <property type="match status" value="1"/>
</dbReference>
<gene>
    <name evidence="2" type="ORF">MFU01_83470</name>
</gene>
<dbReference type="PROSITE" id="PS50035">
    <property type="entry name" value="PLD"/>
    <property type="match status" value="1"/>
</dbReference>
<sequence length="572" mass="63690">MSLHDAPPALPHVAPVLHWRAPTMRVDTSCDTANFILDGDKFFLELHRHICKAEKDGKGATIRLAYWKADPALKLPAVEGVAQRTLAQALSSAAKAGVKVQVILWNGWKSECFVPHHHFWREDWTAWLDKWKHLLTEWAFPAGSLEFKYHSYAGTTLHPFTSLHIKIALFKTSASEDLLLGGMNLGEDYKSSTTHDAANHWHDAAVHLKGDIHRVVGHYWSELWAGKTPPAAPITPDRSGGGKAVTFVTTDIQGKKAERDIRKELVGHIQMAREFVYMENQALTDPCIIDALVAAAARGVRIILMVPHPKETVLGDYSGYAYVMNFAFRAIAMAGMTSFTSKSAGKVKASDIKDCSLRYEGWVLSGRSLLLPPSPQVQKMGCLENDTYITDLEKRLHAGDDSLMQSWKHPNLPFRPASQFMNRGVHWKLKTAWMGTWEYLENITAIESESFSMYSPLLNGAKGKSPYVHSKVAIVDDKLAFIGSSNWTYRSMQFDAEVSAVIQDGAFVKAMREEIFEHWGMPKNVSQWRAAAEQNVGKTDGKVNIVPLTLADLAVSYTSLTAWGSWAAGNMI</sequence>
<dbReference type="PANTHER" id="PTHR21248:SF22">
    <property type="entry name" value="PHOSPHOLIPASE D"/>
    <property type="match status" value="1"/>
</dbReference>
<evidence type="ECO:0000313" key="2">
    <source>
        <dbReference type="EMBL" id="GEN13310.1"/>
    </source>
</evidence>
<evidence type="ECO:0000313" key="3">
    <source>
        <dbReference type="Proteomes" id="UP000321514"/>
    </source>
</evidence>
<name>A0A511TGM1_MYXFU</name>
<dbReference type="STRING" id="1334629.MFUL124B02_42110"/>
<dbReference type="InterPro" id="IPR001736">
    <property type="entry name" value="PLipase_D/transphosphatidylase"/>
</dbReference>
<dbReference type="SUPFAM" id="SSF56024">
    <property type="entry name" value="Phospholipase D/nuclease"/>
    <property type="match status" value="2"/>
</dbReference>
<dbReference type="SMART" id="SM00155">
    <property type="entry name" value="PLDc"/>
    <property type="match status" value="1"/>
</dbReference>
<dbReference type="OrthoDB" id="8828485at2"/>
<protein>
    <recommendedName>
        <fullName evidence="1">PLD phosphodiesterase domain-containing protein</fullName>
    </recommendedName>
</protein>
<dbReference type="Proteomes" id="UP000321514">
    <property type="component" value="Unassembled WGS sequence"/>
</dbReference>
<feature type="domain" description="PLD phosphodiesterase" evidence="1">
    <location>
        <begin position="464"/>
        <end position="491"/>
    </location>
</feature>
<comment type="caution">
    <text evidence="2">The sequence shown here is derived from an EMBL/GenBank/DDBJ whole genome shotgun (WGS) entry which is preliminary data.</text>
</comment>
<dbReference type="Gene3D" id="3.30.870.10">
    <property type="entry name" value="Endonuclease Chain A"/>
    <property type="match status" value="3"/>
</dbReference>
<dbReference type="RefSeq" id="WP_074959171.1">
    <property type="nucleotide sequence ID" value="NZ_BJXR01000077.1"/>
</dbReference>
<dbReference type="AlphaFoldDB" id="A0A511TGM1"/>
<evidence type="ECO:0000259" key="1">
    <source>
        <dbReference type="PROSITE" id="PS50035"/>
    </source>
</evidence>
<dbReference type="GO" id="GO:0032049">
    <property type="term" value="P:cardiolipin biosynthetic process"/>
    <property type="evidence" value="ECO:0007669"/>
    <property type="project" value="UniProtKB-ARBA"/>
</dbReference>
<reference evidence="2 3" key="1">
    <citation type="submission" date="2019-07" db="EMBL/GenBank/DDBJ databases">
        <title>Whole genome shotgun sequence of Myxococcus fulvus NBRC 100333.</title>
        <authorList>
            <person name="Hosoyama A."/>
            <person name="Uohara A."/>
            <person name="Ohji S."/>
            <person name="Ichikawa N."/>
        </authorList>
    </citation>
    <scope>NUCLEOTIDE SEQUENCE [LARGE SCALE GENOMIC DNA]</scope>
    <source>
        <strain evidence="2 3">NBRC 100333</strain>
    </source>
</reference>
<dbReference type="PANTHER" id="PTHR21248">
    <property type="entry name" value="CARDIOLIPIN SYNTHASE"/>
    <property type="match status" value="1"/>
</dbReference>
<organism evidence="2 3">
    <name type="scientific">Myxococcus fulvus</name>
    <dbReference type="NCBI Taxonomy" id="33"/>
    <lineage>
        <taxon>Bacteria</taxon>
        <taxon>Pseudomonadati</taxon>
        <taxon>Myxococcota</taxon>
        <taxon>Myxococcia</taxon>
        <taxon>Myxococcales</taxon>
        <taxon>Cystobacterineae</taxon>
        <taxon>Myxococcaceae</taxon>
        <taxon>Myxococcus</taxon>
    </lineage>
</organism>
<accession>A0A511TGM1</accession>
<dbReference type="GO" id="GO:0030572">
    <property type="term" value="F:phosphatidyltransferase activity"/>
    <property type="evidence" value="ECO:0007669"/>
    <property type="project" value="UniProtKB-ARBA"/>
</dbReference>
<dbReference type="InterPro" id="IPR025202">
    <property type="entry name" value="PLD-like_dom"/>
</dbReference>
<dbReference type="EMBL" id="BJXR01000077">
    <property type="protein sequence ID" value="GEN13310.1"/>
    <property type="molecule type" value="Genomic_DNA"/>
</dbReference>
<proteinExistence type="predicted"/>